<evidence type="ECO:0000256" key="1">
    <source>
        <dbReference type="SAM" id="MobiDB-lite"/>
    </source>
</evidence>
<feature type="region of interest" description="Disordered" evidence="1">
    <location>
        <begin position="19"/>
        <end position="53"/>
    </location>
</feature>
<accession>A0ABT8D8D6</accession>
<dbReference type="EMBL" id="JAUFRC010000001">
    <property type="protein sequence ID" value="MDN3713027.1"/>
    <property type="molecule type" value="Genomic_DNA"/>
</dbReference>
<evidence type="ECO:0000313" key="3">
    <source>
        <dbReference type="Proteomes" id="UP001243846"/>
    </source>
</evidence>
<proteinExistence type="predicted"/>
<organism evidence="2 3">
    <name type="scientific">Paracoccus cavernae</name>
    <dbReference type="NCBI Taxonomy" id="1571207"/>
    <lineage>
        <taxon>Bacteria</taxon>
        <taxon>Pseudomonadati</taxon>
        <taxon>Pseudomonadota</taxon>
        <taxon>Alphaproteobacteria</taxon>
        <taxon>Rhodobacterales</taxon>
        <taxon>Paracoccaceae</taxon>
        <taxon>Paracoccus</taxon>
    </lineage>
</organism>
<keyword evidence="3" id="KW-1185">Reference proteome</keyword>
<name>A0ABT8D8D6_9RHOB</name>
<comment type="caution">
    <text evidence="2">The sequence shown here is derived from an EMBL/GenBank/DDBJ whole genome shotgun (WGS) entry which is preliminary data.</text>
</comment>
<dbReference type="Proteomes" id="UP001243846">
    <property type="component" value="Unassembled WGS sequence"/>
</dbReference>
<gene>
    <name evidence="2" type="ORF">QWZ10_17025</name>
</gene>
<evidence type="ECO:0000313" key="2">
    <source>
        <dbReference type="EMBL" id="MDN3713027.1"/>
    </source>
</evidence>
<protein>
    <submittedName>
        <fullName evidence="2">Uncharacterized protein</fullName>
    </submittedName>
</protein>
<reference evidence="3" key="1">
    <citation type="journal article" date="2019" name="Int. J. Syst. Evol. Microbiol.">
        <title>The Global Catalogue of Microorganisms (GCM) 10K type strain sequencing project: providing services to taxonomists for standard genome sequencing and annotation.</title>
        <authorList>
            <consortium name="The Broad Institute Genomics Platform"/>
            <consortium name="The Broad Institute Genome Sequencing Center for Infectious Disease"/>
            <person name="Wu L."/>
            <person name="Ma J."/>
        </authorList>
    </citation>
    <scope>NUCLEOTIDE SEQUENCE [LARGE SCALE GENOMIC DNA]</scope>
    <source>
        <strain evidence="3">CECT 8482</strain>
    </source>
</reference>
<sequence>MSRRRDRENAVAKYRIGAGGNWDVDENDHCGDKTGAKPADAGQAGAPLPQTGR</sequence>